<dbReference type="GO" id="GO:0006508">
    <property type="term" value="P:proteolysis"/>
    <property type="evidence" value="ECO:0007669"/>
    <property type="project" value="UniProtKB-KW"/>
</dbReference>
<keyword evidence="14" id="KW-0961">Cell wall biogenesis/degradation</keyword>
<dbReference type="GO" id="GO:0008360">
    <property type="term" value="P:regulation of cell shape"/>
    <property type="evidence" value="ECO:0007669"/>
    <property type="project" value="UniProtKB-KW"/>
</dbReference>
<feature type="transmembrane region" description="Helical" evidence="17">
    <location>
        <begin position="6"/>
        <end position="25"/>
    </location>
</feature>
<dbReference type="GO" id="GO:0009002">
    <property type="term" value="F:serine-type D-Ala-D-Ala carboxypeptidase activity"/>
    <property type="evidence" value="ECO:0007669"/>
    <property type="project" value="UniProtKB-EC"/>
</dbReference>
<evidence type="ECO:0000256" key="14">
    <source>
        <dbReference type="ARBA" id="ARBA00023316"/>
    </source>
</evidence>
<dbReference type="PANTHER" id="PTHR32282:SF31">
    <property type="entry name" value="PEPTIDOGLYCAN GLYCOSYLTRANSFERASE"/>
    <property type="match status" value="1"/>
</dbReference>
<evidence type="ECO:0000256" key="5">
    <source>
        <dbReference type="ARBA" id="ARBA00022676"/>
    </source>
</evidence>
<dbReference type="GO" id="GO:0016020">
    <property type="term" value="C:membrane"/>
    <property type="evidence" value="ECO:0007669"/>
    <property type="project" value="UniProtKB-SubCell"/>
</dbReference>
<keyword evidence="9" id="KW-0133">Cell shape</keyword>
<evidence type="ECO:0000256" key="4">
    <source>
        <dbReference type="ARBA" id="ARBA00022670"/>
    </source>
</evidence>
<keyword evidence="6 20" id="KW-0808">Transferase</keyword>
<evidence type="ECO:0000259" key="19">
    <source>
        <dbReference type="Pfam" id="PF00912"/>
    </source>
</evidence>
<dbReference type="GO" id="GO:0008658">
    <property type="term" value="F:penicillin binding"/>
    <property type="evidence" value="ECO:0007669"/>
    <property type="project" value="InterPro"/>
</dbReference>
<evidence type="ECO:0000256" key="2">
    <source>
        <dbReference type="ARBA" id="ARBA00004752"/>
    </source>
</evidence>
<feature type="domain" description="Glycosyl transferase family 51" evidence="19">
    <location>
        <begin position="59"/>
        <end position="221"/>
    </location>
</feature>
<dbReference type="InterPro" id="IPR012338">
    <property type="entry name" value="Beta-lactam/transpept-like"/>
</dbReference>
<evidence type="ECO:0000256" key="6">
    <source>
        <dbReference type="ARBA" id="ARBA00022679"/>
    </source>
</evidence>
<evidence type="ECO:0000256" key="13">
    <source>
        <dbReference type="ARBA" id="ARBA00023268"/>
    </source>
</evidence>
<feature type="domain" description="Penicillin-binding protein transpeptidase" evidence="18">
    <location>
        <begin position="310"/>
        <end position="535"/>
    </location>
</feature>
<keyword evidence="11 17" id="KW-1133">Transmembrane helix</keyword>
<dbReference type="PANTHER" id="PTHR32282">
    <property type="entry name" value="BINDING PROTEIN TRANSPEPTIDASE, PUTATIVE-RELATED"/>
    <property type="match status" value="1"/>
</dbReference>
<dbReference type="GO" id="GO:0030288">
    <property type="term" value="C:outer membrane-bounded periplasmic space"/>
    <property type="evidence" value="ECO:0007669"/>
    <property type="project" value="TreeGrafter"/>
</dbReference>
<evidence type="ECO:0000313" key="21">
    <source>
        <dbReference type="Proteomes" id="UP000030491"/>
    </source>
</evidence>
<evidence type="ECO:0000256" key="1">
    <source>
        <dbReference type="ARBA" id="ARBA00004370"/>
    </source>
</evidence>
<evidence type="ECO:0000256" key="16">
    <source>
        <dbReference type="ARBA" id="ARBA00049902"/>
    </source>
</evidence>
<comment type="pathway">
    <text evidence="2">Cell wall biogenesis; peptidoglycan biosynthesis.</text>
</comment>
<protein>
    <submittedName>
        <fullName evidence="20">Multimodular transpeptidase-transglycosylase</fullName>
        <ecNumber evidence="20">2.4.1.129</ecNumber>
        <ecNumber evidence="20">3.4.-.-</ecNumber>
    </submittedName>
</protein>
<name>A0A0A1ZWD7_PROMR</name>
<dbReference type="SUPFAM" id="SSF53955">
    <property type="entry name" value="Lysozyme-like"/>
    <property type="match status" value="1"/>
</dbReference>
<proteinExistence type="predicted"/>
<reference evidence="21" key="1">
    <citation type="journal article" date="2014" name="Sci. Data">
        <title>Genomes of diverse isolates of the marine cyanobacterium Prochlorococcus.</title>
        <authorList>
            <person name="Biller S."/>
            <person name="Berube P."/>
            <person name="Thompson J."/>
            <person name="Kelly L."/>
            <person name="Roggensack S."/>
            <person name="Awad L."/>
            <person name="Roache-Johnson K."/>
            <person name="Ding H."/>
            <person name="Giovannoni S.J."/>
            <person name="Moore L.R."/>
            <person name="Chisholm S.W."/>
        </authorList>
    </citation>
    <scope>NUCLEOTIDE SEQUENCE [LARGE SCALE GENOMIC DNA]</scope>
</reference>
<dbReference type="FunFam" id="1.10.3810.10:FF:000003">
    <property type="entry name" value="Penicillin-binding protein 1a"/>
    <property type="match status" value="1"/>
</dbReference>
<dbReference type="Pfam" id="PF00905">
    <property type="entry name" value="Transpeptidase"/>
    <property type="match status" value="1"/>
</dbReference>
<keyword evidence="12 17" id="KW-0472">Membrane</keyword>
<dbReference type="InterPro" id="IPR023346">
    <property type="entry name" value="Lysozyme-like_dom_sf"/>
</dbReference>
<comment type="subcellular location">
    <subcellularLocation>
        <location evidence="1">Membrane</location>
    </subcellularLocation>
</comment>
<accession>A0A0A1ZWD7</accession>
<dbReference type="InterPro" id="IPR036950">
    <property type="entry name" value="PBP_transglycosylase"/>
</dbReference>
<evidence type="ECO:0000256" key="10">
    <source>
        <dbReference type="ARBA" id="ARBA00022984"/>
    </source>
</evidence>
<keyword evidence="7 17" id="KW-0812">Transmembrane</keyword>
<keyword evidence="4" id="KW-0645">Protease</keyword>
<evidence type="ECO:0000256" key="11">
    <source>
        <dbReference type="ARBA" id="ARBA00022989"/>
    </source>
</evidence>
<dbReference type="GO" id="GO:0071555">
    <property type="term" value="P:cell wall organization"/>
    <property type="evidence" value="ECO:0007669"/>
    <property type="project" value="UniProtKB-KW"/>
</dbReference>
<dbReference type="GO" id="GO:0009252">
    <property type="term" value="P:peptidoglycan biosynthetic process"/>
    <property type="evidence" value="ECO:0007669"/>
    <property type="project" value="UniProtKB-KW"/>
</dbReference>
<dbReference type="InterPro" id="IPR001264">
    <property type="entry name" value="Glyco_trans_51"/>
</dbReference>
<keyword evidence="5 20" id="KW-0328">Glycosyltransferase</keyword>
<dbReference type="AlphaFoldDB" id="A0A0A1ZWD7"/>
<dbReference type="EC" id="2.4.1.129" evidence="20"/>
<dbReference type="InterPro" id="IPR050396">
    <property type="entry name" value="Glycosyltr_51/Transpeptidase"/>
</dbReference>
<comment type="caution">
    <text evidence="20">The sequence shown here is derived from an EMBL/GenBank/DDBJ whole genome shotgun (WGS) entry which is preliminary data.</text>
</comment>
<evidence type="ECO:0000259" key="18">
    <source>
        <dbReference type="Pfam" id="PF00905"/>
    </source>
</evidence>
<organism evidence="20 21">
    <name type="scientific">Prochlorococcus marinus str. MIT 9116</name>
    <dbReference type="NCBI Taxonomy" id="167544"/>
    <lineage>
        <taxon>Bacteria</taxon>
        <taxon>Bacillati</taxon>
        <taxon>Cyanobacteriota</taxon>
        <taxon>Cyanophyceae</taxon>
        <taxon>Synechococcales</taxon>
        <taxon>Prochlorococcaceae</taxon>
        <taxon>Prochlorococcus</taxon>
    </lineage>
</organism>
<evidence type="ECO:0000256" key="3">
    <source>
        <dbReference type="ARBA" id="ARBA00022645"/>
    </source>
</evidence>
<dbReference type="Pfam" id="PF00912">
    <property type="entry name" value="Transgly"/>
    <property type="match status" value="1"/>
</dbReference>
<dbReference type="Gene3D" id="1.10.3810.10">
    <property type="entry name" value="Biosynthetic peptidoglycan transglycosylase-like"/>
    <property type="match status" value="1"/>
</dbReference>
<dbReference type="EC" id="3.4.-.-" evidence="20"/>
<keyword evidence="13" id="KW-0511">Multifunctional enzyme</keyword>
<evidence type="ECO:0000256" key="9">
    <source>
        <dbReference type="ARBA" id="ARBA00022960"/>
    </source>
</evidence>
<gene>
    <name evidence="20" type="ORF">EU93_0538</name>
</gene>
<evidence type="ECO:0000256" key="12">
    <source>
        <dbReference type="ARBA" id="ARBA00023136"/>
    </source>
</evidence>
<comment type="catalytic activity">
    <reaction evidence="16">
        <text>[GlcNAc-(1-&gt;4)-Mur2Ac(oyl-L-Ala-gamma-D-Glu-L-Lys-D-Ala-D-Ala)](n)-di-trans,octa-cis-undecaprenyl diphosphate + beta-D-GlcNAc-(1-&gt;4)-Mur2Ac(oyl-L-Ala-gamma-D-Glu-L-Lys-D-Ala-D-Ala)-di-trans,octa-cis-undecaprenyl diphosphate = [GlcNAc-(1-&gt;4)-Mur2Ac(oyl-L-Ala-gamma-D-Glu-L-Lys-D-Ala-D-Ala)](n+1)-di-trans,octa-cis-undecaprenyl diphosphate + di-trans,octa-cis-undecaprenyl diphosphate + H(+)</text>
        <dbReference type="Rhea" id="RHEA:23708"/>
        <dbReference type="Rhea" id="RHEA-COMP:9602"/>
        <dbReference type="Rhea" id="RHEA-COMP:9603"/>
        <dbReference type="ChEBI" id="CHEBI:15378"/>
        <dbReference type="ChEBI" id="CHEBI:58405"/>
        <dbReference type="ChEBI" id="CHEBI:60033"/>
        <dbReference type="ChEBI" id="CHEBI:78435"/>
        <dbReference type="EC" id="2.4.99.28"/>
    </reaction>
</comment>
<keyword evidence="8 20" id="KW-0378">Hydrolase</keyword>
<evidence type="ECO:0000256" key="8">
    <source>
        <dbReference type="ARBA" id="ARBA00022801"/>
    </source>
</evidence>
<sequence length="579" mass="65838">MVIPILIFSGLSFYIINLIITTLKFDPSKNKTSSTPTYSYVITSSDDKLISKLSRKFEISNSKHKVPIILKHSFISSEDKRFYKHNGIDLISIFRALFQNIRSGYVKEGGSTITQQVARLLFLNNDLSFQRKIKELFISLILEFRYDKNQILKLYLNNIYLGSGAYGVNEASKVYFGKLIEELTLSEIALIAGLAPAPSIYSPYQNIEIAIKNRNKVLESMYLDGYISLANKNEAIREKINLNYQTSDNFLNDKLLINFILEETEKRIKNKNDFKFLRIKSSINRTWQETAQTISRYVDPKEIEFSLLSIESNTGLIRTMVSSKNPSVNEFNRVTSSVRPLGSTFKIIPYAAAIIKGTKLSDKYEDLPTCWKSYCPKNFAEEYKGRISLVESFKSSSNIVPISITKNIGLKNIINLANSFGLGYSHEFEEFPSLAIGSFGDNLLNITNAYSAINNNGRIHSPSILEKIESFNKQSIWENKFISKKILDLKVAKKVNKLLEKSVREGTSKAAFIEGKKIYGKTGTSDKNKDLWFIGSLYNLTTGIWIGYDDNKESQLSSGNAAYLWKKFIAEIYKIPIKK</sequence>
<dbReference type="Proteomes" id="UP000030491">
    <property type="component" value="Unassembled WGS sequence"/>
</dbReference>
<evidence type="ECO:0000256" key="17">
    <source>
        <dbReference type="SAM" id="Phobius"/>
    </source>
</evidence>
<evidence type="ECO:0000256" key="7">
    <source>
        <dbReference type="ARBA" id="ARBA00022692"/>
    </source>
</evidence>
<dbReference type="InterPro" id="IPR001460">
    <property type="entry name" value="PCN-bd_Tpept"/>
</dbReference>
<dbReference type="EMBL" id="JNAJ01000007">
    <property type="protein sequence ID" value="KGF92463.1"/>
    <property type="molecule type" value="Genomic_DNA"/>
</dbReference>
<evidence type="ECO:0000256" key="15">
    <source>
        <dbReference type="ARBA" id="ARBA00034000"/>
    </source>
</evidence>
<dbReference type="Gene3D" id="3.40.710.10">
    <property type="entry name" value="DD-peptidase/beta-lactamase superfamily"/>
    <property type="match status" value="1"/>
</dbReference>
<keyword evidence="3" id="KW-0121">Carboxypeptidase</keyword>
<evidence type="ECO:0000313" key="20">
    <source>
        <dbReference type="EMBL" id="KGF92463.1"/>
    </source>
</evidence>
<comment type="catalytic activity">
    <reaction evidence="15">
        <text>Preferential cleavage: (Ac)2-L-Lys-D-Ala-|-D-Ala. Also transpeptidation of peptidyl-alanyl moieties that are N-acyl substituents of D-alanine.</text>
        <dbReference type="EC" id="3.4.16.4"/>
    </reaction>
</comment>
<dbReference type="SUPFAM" id="SSF56601">
    <property type="entry name" value="beta-lactamase/transpeptidase-like"/>
    <property type="match status" value="1"/>
</dbReference>
<dbReference type="GO" id="GO:0008955">
    <property type="term" value="F:peptidoglycan glycosyltransferase activity"/>
    <property type="evidence" value="ECO:0007669"/>
    <property type="project" value="UniProtKB-EC"/>
</dbReference>
<keyword evidence="10" id="KW-0573">Peptidoglycan synthesis</keyword>